<dbReference type="PANTHER" id="PTHR43648:SF1">
    <property type="entry name" value="ELECTRON TRANSFER FLAVOPROTEIN BETA SUBUNIT LYSINE METHYLTRANSFERASE"/>
    <property type="match status" value="1"/>
</dbReference>
<reference evidence="3 4" key="1">
    <citation type="submission" date="2018-08" db="EMBL/GenBank/DDBJ databases">
        <title>Bacillus chawlae sp. nov., Bacillus glennii sp. nov., and Bacillus saganii sp. nov. Isolated from the Vehicle Assembly Building at Kennedy Space Center where the Viking Spacecraft were Assembled.</title>
        <authorList>
            <person name="Seuylemezian A."/>
            <person name="Vaishampayan P."/>
        </authorList>
    </citation>
    <scope>NUCLEOTIDE SEQUENCE [LARGE SCALE GENOMIC DNA]</scope>
    <source>
        <strain evidence="3 4">V44-8</strain>
    </source>
</reference>
<comment type="caution">
    <text evidence="3">The sequence shown here is derived from an EMBL/GenBank/DDBJ whole genome shotgun (WGS) entry which is preliminary data.</text>
</comment>
<dbReference type="CDD" id="cd02440">
    <property type="entry name" value="AdoMet_MTases"/>
    <property type="match status" value="1"/>
</dbReference>
<dbReference type="Proteomes" id="UP000262939">
    <property type="component" value="Unassembled WGS sequence"/>
</dbReference>
<proteinExistence type="predicted"/>
<gene>
    <name evidence="3" type="ORF">D0466_16600</name>
</gene>
<organism evidence="3 4">
    <name type="scientific">Peribacillus glennii</name>
    <dbReference type="NCBI Taxonomy" id="2303991"/>
    <lineage>
        <taxon>Bacteria</taxon>
        <taxon>Bacillati</taxon>
        <taxon>Bacillota</taxon>
        <taxon>Bacilli</taxon>
        <taxon>Bacillales</taxon>
        <taxon>Bacillaceae</taxon>
        <taxon>Peribacillus</taxon>
    </lineage>
</organism>
<keyword evidence="4" id="KW-1185">Reference proteome</keyword>
<dbReference type="InterPro" id="IPR050078">
    <property type="entry name" value="Ribosomal_L11_MeTrfase_PrmA"/>
</dbReference>
<dbReference type="AlphaFoldDB" id="A0A372L9E0"/>
<keyword evidence="2" id="KW-0808">Transferase</keyword>
<evidence type="ECO:0000256" key="1">
    <source>
        <dbReference type="ARBA" id="ARBA00022603"/>
    </source>
</evidence>
<evidence type="ECO:0000256" key="2">
    <source>
        <dbReference type="ARBA" id="ARBA00022679"/>
    </source>
</evidence>
<accession>A0A372L9E0</accession>
<keyword evidence="1" id="KW-0489">Methyltransferase</keyword>
<name>A0A372L9E0_9BACI</name>
<dbReference type="SUPFAM" id="SSF53335">
    <property type="entry name" value="S-adenosyl-L-methionine-dependent methyltransferases"/>
    <property type="match status" value="1"/>
</dbReference>
<evidence type="ECO:0000313" key="4">
    <source>
        <dbReference type="Proteomes" id="UP000262939"/>
    </source>
</evidence>
<dbReference type="PANTHER" id="PTHR43648">
    <property type="entry name" value="ELECTRON TRANSFER FLAVOPROTEIN BETA SUBUNIT LYSINE METHYLTRANSFERASE"/>
    <property type="match status" value="1"/>
</dbReference>
<evidence type="ECO:0008006" key="5">
    <source>
        <dbReference type="Google" id="ProtNLM"/>
    </source>
</evidence>
<protein>
    <recommendedName>
        <fullName evidence="5">50S ribosomal protein L11 methyltransferase</fullName>
    </recommendedName>
</protein>
<dbReference type="Gene3D" id="3.40.50.150">
    <property type="entry name" value="Vaccinia Virus protein VP39"/>
    <property type="match status" value="1"/>
</dbReference>
<dbReference type="Pfam" id="PF06325">
    <property type="entry name" value="PrmA"/>
    <property type="match status" value="1"/>
</dbReference>
<dbReference type="InterPro" id="IPR029063">
    <property type="entry name" value="SAM-dependent_MTases_sf"/>
</dbReference>
<evidence type="ECO:0000313" key="3">
    <source>
        <dbReference type="EMBL" id="RFU61761.1"/>
    </source>
</evidence>
<dbReference type="GO" id="GO:0032259">
    <property type="term" value="P:methylation"/>
    <property type="evidence" value="ECO:0007669"/>
    <property type="project" value="UniProtKB-KW"/>
</dbReference>
<dbReference type="EMBL" id="QVTD01000012">
    <property type="protein sequence ID" value="RFU61761.1"/>
    <property type="molecule type" value="Genomic_DNA"/>
</dbReference>
<sequence>MIDMLHEFTISLVHNQVDEIMEKLTLHGYYNLYYEQPIEQFTEENGYGFHERLNTDVDLKIILEESEERPVHVEQARREIASILKVGKEAIHYQFITTQDWQQPFPIIDLQNGWYIKPAHSEEDIQGRVISFEPPRAFGSGLHGTTQDCLRFILREDLRGKKVLDLGAGAGLLSIASALAGAEQIVAVDIEDVESEVLYNAGLNNVENRISVKQGDVLYSGLELDGLFDWILVNIAANEIKELHAFLDSHLVAGGKLLLSGMVEWNYEETLALYIEEDYEVDQISHSDEWVTALLKSKKE</sequence>
<dbReference type="GO" id="GO:0008276">
    <property type="term" value="F:protein methyltransferase activity"/>
    <property type="evidence" value="ECO:0007669"/>
    <property type="project" value="TreeGrafter"/>
</dbReference>